<feature type="disulfide bond" evidence="5">
    <location>
        <begin position="218"/>
        <end position="447"/>
    </location>
</feature>
<feature type="chain" id="PRO_5024987265" evidence="6">
    <location>
        <begin position="17"/>
        <end position="478"/>
    </location>
</feature>
<dbReference type="GO" id="GO:0009277">
    <property type="term" value="C:fungal-type cell wall"/>
    <property type="evidence" value="ECO:0007669"/>
    <property type="project" value="TreeGrafter"/>
</dbReference>
<feature type="signal peptide" evidence="6">
    <location>
        <begin position="1"/>
        <end position="16"/>
    </location>
</feature>
<evidence type="ECO:0000256" key="3">
    <source>
        <dbReference type="ARBA" id="ARBA00023180"/>
    </source>
</evidence>
<dbReference type="VEuPathDB" id="FungiDB:TRICI_002609"/>
<comment type="similarity">
    <text evidence="1">Belongs to the histidine acid phosphatase family.</text>
</comment>
<evidence type="ECO:0000313" key="7">
    <source>
        <dbReference type="EMBL" id="KAA8915252.1"/>
    </source>
</evidence>
<dbReference type="InterPro" id="IPR000560">
    <property type="entry name" value="His_Pase_clade-2"/>
</dbReference>
<dbReference type="PANTHER" id="PTHR20963">
    <property type="entry name" value="MULTIPLE INOSITOL POLYPHOSPHATE PHOSPHATASE-RELATED"/>
    <property type="match status" value="1"/>
</dbReference>
<dbReference type="PANTHER" id="PTHR20963:SF18">
    <property type="entry name" value="ACID PHOSPHATASE PHO11-RELATED"/>
    <property type="match status" value="1"/>
</dbReference>
<gene>
    <name evidence="7" type="ORF">TRICI_002609</name>
</gene>
<dbReference type="SUPFAM" id="SSF53254">
    <property type="entry name" value="Phosphoglycerate mutase-like"/>
    <property type="match status" value="1"/>
</dbReference>
<organism evidence="7 8">
    <name type="scientific">Trichomonascus ciferrii</name>
    <dbReference type="NCBI Taxonomy" id="44093"/>
    <lineage>
        <taxon>Eukaryota</taxon>
        <taxon>Fungi</taxon>
        <taxon>Dikarya</taxon>
        <taxon>Ascomycota</taxon>
        <taxon>Saccharomycotina</taxon>
        <taxon>Dipodascomycetes</taxon>
        <taxon>Dipodascales</taxon>
        <taxon>Trichomonascaceae</taxon>
        <taxon>Trichomonascus</taxon>
        <taxon>Trichomonascus ciferrii complex</taxon>
    </lineage>
</organism>
<dbReference type="PROSITE" id="PS00616">
    <property type="entry name" value="HIS_ACID_PHOSPHAT_1"/>
    <property type="match status" value="1"/>
</dbReference>
<dbReference type="Proteomes" id="UP000761534">
    <property type="component" value="Unassembled WGS sequence"/>
</dbReference>
<evidence type="ECO:0000256" key="6">
    <source>
        <dbReference type="SAM" id="SignalP"/>
    </source>
</evidence>
<feature type="active site" description="Nucleophile" evidence="4">
    <location>
        <position position="75"/>
    </location>
</feature>
<keyword evidence="8" id="KW-1185">Reference proteome</keyword>
<name>A0A642VBW5_9ASCO</name>
<dbReference type="OrthoDB" id="6509975at2759"/>
<evidence type="ECO:0000313" key="8">
    <source>
        <dbReference type="Proteomes" id="UP000761534"/>
    </source>
</evidence>
<evidence type="ECO:0000256" key="1">
    <source>
        <dbReference type="ARBA" id="ARBA00005375"/>
    </source>
</evidence>
<feature type="disulfide bond" evidence="5">
    <location>
        <begin position="419"/>
        <end position="427"/>
    </location>
</feature>
<dbReference type="GO" id="GO:0003993">
    <property type="term" value="F:acid phosphatase activity"/>
    <property type="evidence" value="ECO:0007669"/>
    <property type="project" value="TreeGrafter"/>
</dbReference>
<dbReference type="InterPro" id="IPR029033">
    <property type="entry name" value="His_PPase_superfam"/>
</dbReference>
<keyword evidence="2" id="KW-0378">Hydrolase</keyword>
<dbReference type="Gene3D" id="3.40.50.1240">
    <property type="entry name" value="Phosphoglycerate mutase-like"/>
    <property type="match status" value="1"/>
</dbReference>
<dbReference type="InterPro" id="IPR016274">
    <property type="entry name" value="Histidine_acid_Pase_euk"/>
</dbReference>
<dbReference type="PIRSF" id="PIRSF000894">
    <property type="entry name" value="Acid_phosphatase"/>
    <property type="match status" value="1"/>
</dbReference>
<comment type="caution">
    <text evidence="7">The sequence shown here is derived from an EMBL/GenBank/DDBJ whole genome shotgun (WGS) entry which is preliminary data.</text>
</comment>
<proteinExistence type="inferred from homology"/>
<keyword evidence="5" id="KW-1015">Disulfide bond</keyword>
<protein>
    <submittedName>
        <fullName evidence="7">Uncharacterized protein</fullName>
    </submittedName>
</protein>
<dbReference type="AlphaFoldDB" id="A0A642VBW5"/>
<dbReference type="InterPro" id="IPR033379">
    <property type="entry name" value="Acid_Pase_AS"/>
</dbReference>
<dbReference type="CDD" id="cd07061">
    <property type="entry name" value="HP_HAP_like"/>
    <property type="match status" value="1"/>
</dbReference>
<evidence type="ECO:0000256" key="5">
    <source>
        <dbReference type="PIRSR" id="PIRSR000894-2"/>
    </source>
</evidence>
<accession>A0A642VBW5</accession>
<dbReference type="EMBL" id="SWFS01000179">
    <property type="protein sequence ID" value="KAA8915252.1"/>
    <property type="molecule type" value="Genomic_DNA"/>
</dbReference>
<keyword evidence="6" id="KW-0732">Signal</keyword>
<sequence length="478" mass="54202">MNLLFLLIPFAGFGLAAIIQNSEHQRYISQISNEANNILKYLGGNGPYVEKPGYGISRDPPEGCMVDQVISMLRHGERFPQAGEKEPIEMSLKKVREANIGHKGPLGFLPKWRYFGDDPAVYEQISYSGPYAGTLDIFRRGADYRARYDHLWDKESMVPIFTGNYERCIDAARTFGEGFLSYNYSTLGALNIVSEREEAGANSLAPVCKSGKPRDGECRKTSNSHNDYVGYIDETFPQARVAAQKLNTQYPGLNLTSYDIESFMLLASYELSSKSSSPWFNVFTQEEWIGFEYHKSLYFYYCAGPGFKWYAPTGSVYVNATRTLLNDGPEKAGEMFWNFSHDTDITPILALLGIGVPPHHPPLDGTQIHFGQYYSISEVCPMGTHFTIERLSCDDTSINGKGIFVRFVLNDSVEPLPNCQDGPGYSCPLEKYNEWVDSNVPSYAEACDIPRNWTSHLNFWWNWERTNKYNYVRGMIDR</sequence>
<feature type="active site" description="Proton donor" evidence="4">
    <location>
        <position position="342"/>
    </location>
</feature>
<evidence type="ECO:0000256" key="4">
    <source>
        <dbReference type="PIRSR" id="PIRSR000894-1"/>
    </source>
</evidence>
<feature type="disulfide bond" evidence="5">
    <location>
        <begin position="64"/>
        <end position="393"/>
    </location>
</feature>
<reference evidence="7" key="1">
    <citation type="journal article" date="2019" name="G3 (Bethesda)">
        <title>Genome Assemblies of Two Rare Opportunistic Yeast Pathogens: Diutina rugosa (syn. Candida rugosa) and Trichomonascus ciferrii (syn. Candida ciferrii).</title>
        <authorList>
            <person name="Mixao V."/>
            <person name="Saus E."/>
            <person name="Hansen A.P."/>
            <person name="Lass-Florl C."/>
            <person name="Gabaldon T."/>
        </authorList>
    </citation>
    <scope>NUCLEOTIDE SEQUENCE</scope>
    <source>
        <strain evidence="7">CBS 4856</strain>
    </source>
</reference>
<keyword evidence="3" id="KW-0325">Glycoprotein</keyword>
<dbReference type="Pfam" id="PF00328">
    <property type="entry name" value="His_Phos_2"/>
    <property type="match status" value="1"/>
</dbReference>
<evidence type="ECO:0000256" key="2">
    <source>
        <dbReference type="ARBA" id="ARBA00022801"/>
    </source>
</evidence>